<name>A0ABP6RHN8_9MICC</name>
<evidence type="ECO:0000256" key="4">
    <source>
        <dbReference type="ARBA" id="ARBA00022705"/>
    </source>
</evidence>
<keyword evidence="7 12" id="KW-0378">Hydrolase</keyword>
<evidence type="ECO:0000256" key="8">
    <source>
        <dbReference type="ARBA" id="ARBA00022842"/>
    </source>
</evidence>
<evidence type="ECO:0000256" key="10">
    <source>
        <dbReference type="ARBA" id="ARBA00035861"/>
    </source>
</evidence>
<evidence type="ECO:0000313" key="15">
    <source>
        <dbReference type="Proteomes" id="UP001501736"/>
    </source>
</evidence>
<dbReference type="EMBL" id="BAAAYG010000005">
    <property type="protein sequence ID" value="GAA3285380.1"/>
    <property type="molecule type" value="Genomic_DNA"/>
</dbReference>
<evidence type="ECO:0000256" key="5">
    <source>
        <dbReference type="ARBA" id="ARBA00022723"/>
    </source>
</evidence>
<feature type="domain" description="Nudix hydrolase" evidence="13">
    <location>
        <begin position="9"/>
        <end position="147"/>
    </location>
</feature>
<keyword evidence="5" id="KW-0479">Metal-binding</keyword>
<keyword evidence="4" id="KW-0235">DNA replication</keyword>
<keyword evidence="8" id="KW-0460">Magnesium</keyword>
<protein>
    <recommendedName>
        <fullName evidence="11">8-oxo-dGTP diphosphatase</fullName>
        <ecNumber evidence="11">3.6.1.55</ecNumber>
    </recommendedName>
</protein>
<dbReference type="Proteomes" id="UP001501736">
    <property type="component" value="Unassembled WGS sequence"/>
</dbReference>
<dbReference type="Pfam" id="PF00293">
    <property type="entry name" value="NUDIX"/>
    <property type="match status" value="1"/>
</dbReference>
<comment type="similarity">
    <text evidence="2 12">Belongs to the Nudix hydrolase family.</text>
</comment>
<evidence type="ECO:0000256" key="9">
    <source>
        <dbReference type="ARBA" id="ARBA00023204"/>
    </source>
</evidence>
<accession>A0ABP6RHN8</accession>
<keyword evidence="3" id="KW-0515">Mutator protein</keyword>
<gene>
    <name evidence="14" type="ORF">GCM10020260_17880</name>
</gene>
<evidence type="ECO:0000256" key="7">
    <source>
        <dbReference type="ARBA" id="ARBA00022801"/>
    </source>
</evidence>
<dbReference type="RefSeq" id="WP_344720393.1">
    <property type="nucleotide sequence ID" value="NZ_BAAAYG010000005.1"/>
</dbReference>
<evidence type="ECO:0000256" key="12">
    <source>
        <dbReference type="RuleBase" id="RU003476"/>
    </source>
</evidence>
<comment type="catalytic activity">
    <reaction evidence="10">
        <text>8-oxo-dGTP + H2O = 8-oxo-dGMP + diphosphate + H(+)</text>
        <dbReference type="Rhea" id="RHEA:31575"/>
        <dbReference type="ChEBI" id="CHEBI:15377"/>
        <dbReference type="ChEBI" id="CHEBI:15378"/>
        <dbReference type="ChEBI" id="CHEBI:33019"/>
        <dbReference type="ChEBI" id="CHEBI:63224"/>
        <dbReference type="ChEBI" id="CHEBI:77896"/>
        <dbReference type="EC" id="3.6.1.55"/>
    </reaction>
</comment>
<keyword evidence="6" id="KW-0227">DNA damage</keyword>
<evidence type="ECO:0000256" key="11">
    <source>
        <dbReference type="ARBA" id="ARBA00038905"/>
    </source>
</evidence>
<dbReference type="InterPro" id="IPR020476">
    <property type="entry name" value="Nudix_hydrolase"/>
</dbReference>
<evidence type="ECO:0000313" key="14">
    <source>
        <dbReference type="EMBL" id="GAA3285380.1"/>
    </source>
</evidence>
<organism evidence="14 15">
    <name type="scientific">Nesterenkonia halobia</name>
    <dbReference type="NCBI Taxonomy" id="37922"/>
    <lineage>
        <taxon>Bacteria</taxon>
        <taxon>Bacillati</taxon>
        <taxon>Actinomycetota</taxon>
        <taxon>Actinomycetes</taxon>
        <taxon>Micrococcales</taxon>
        <taxon>Micrococcaceae</taxon>
        <taxon>Nesterenkonia</taxon>
    </lineage>
</organism>
<evidence type="ECO:0000256" key="1">
    <source>
        <dbReference type="ARBA" id="ARBA00001946"/>
    </source>
</evidence>
<evidence type="ECO:0000259" key="13">
    <source>
        <dbReference type="PROSITE" id="PS51462"/>
    </source>
</evidence>
<proteinExistence type="inferred from homology"/>
<comment type="caution">
    <text evidence="14">The sequence shown here is derived from an EMBL/GenBank/DDBJ whole genome shotgun (WGS) entry which is preliminary data.</text>
</comment>
<keyword evidence="15" id="KW-1185">Reference proteome</keyword>
<dbReference type="InterPro" id="IPR020084">
    <property type="entry name" value="NUDIX_hydrolase_CS"/>
</dbReference>
<evidence type="ECO:0000256" key="3">
    <source>
        <dbReference type="ARBA" id="ARBA00022457"/>
    </source>
</evidence>
<comment type="cofactor">
    <cofactor evidence="1">
        <name>Mg(2+)</name>
        <dbReference type="ChEBI" id="CHEBI:18420"/>
    </cofactor>
</comment>
<dbReference type="PANTHER" id="PTHR47707">
    <property type="entry name" value="8-OXO-DGTP DIPHOSPHATASE"/>
    <property type="match status" value="1"/>
</dbReference>
<reference evidence="15" key="1">
    <citation type="journal article" date="2019" name="Int. J. Syst. Evol. Microbiol.">
        <title>The Global Catalogue of Microorganisms (GCM) 10K type strain sequencing project: providing services to taxonomists for standard genome sequencing and annotation.</title>
        <authorList>
            <consortium name="The Broad Institute Genomics Platform"/>
            <consortium name="The Broad Institute Genome Sequencing Center for Infectious Disease"/>
            <person name="Wu L."/>
            <person name="Ma J."/>
        </authorList>
    </citation>
    <scope>NUCLEOTIDE SEQUENCE [LARGE SCALE GENOMIC DNA]</scope>
    <source>
        <strain evidence="15">JCM 11483</strain>
    </source>
</reference>
<dbReference type="PROSITE" id="PS00893">
    <property type="entry name" value="NUDIX_BOX"/>
    <property type="match status" value="1"/>
</dbReference>
<dbReference type="InterPro" id="IPR047127">
    <property type="entry name" value="MutT-like"/>
</dbReference>
<evidence type="ECO:0000256" key="6">
    <source>
        <dbReference type="ARBA" id="ARBA00022763"/>
    </source>
</evidence>
<keyword evidence="9" id="KW-0234">DNA repair</keyword>
<dbReference type="InterPro" id="IPR000086">
    <property type="entry name" value="NUDIX_hydrolase_dom"/>
</dbReference>
<dbReference type="SUPFAM" id="SSF55811">
    <property type="entry name" value="Nudix"/>
    <property type="match status" value="1"/>
</dbReference>
<dbReference type="PANTHER" id="PTHR47707:SF1">
    <property type="entry name" value="NUDIX HYDROLASE FAMILY PROTEIN"/>
    <property type="match status" value="1"/>
</dbReference>
<dbReference type="PROSITE" id="PS51462">
    <property type="entry name" value="NUDIX"/>
    <property type="match status" value="1"/>
</dbReference>
<evidence type="ECO:0000256" key="2">
    <source>
        <dbReference type="ARBA" id="ARBA00005582"/>
    </source>
</evidence>
<sequence>MAGEQDRASRTIVGAAALLRESADGGPRRLLIARRTRPAAIAGMWEFPGGKIEPGETAEDGVRRELREELGIEAVLGEELVGSSPAGFAPGLGWPLVGTAVMRLFVGTVVDGEPAPLQDHDQLVWAPVDESLLEHDWIPADVPIVEELLHQFGRERPGEARAAEGAEHVADG</sequence>
<dbReference type="PRINTS" id="PR00502">
    <property type="entry name" value="NUDIXFAMILY"/>
</dbReference>
<dbReference type="InterPro" id="IPR015797">
    <property type="entry name" value="NUDIX_hydrolase-like_dom_sf"/>
</dbReference>
<dbReference type="EC" id="3.6.1.55" evidence="11"/>
<dbReference type="CDD" id="cd03425">
    <property type="entry name" value="NUDIX_MutT_NudA_like"/>
    <property type="match status" value="1"/>
</dbReference>
<dbReference type="Gene3D" id="3.90.79.10">
    <property type="entry name" value="Nucleoside Triphosphate Pyrophosphohydrolase"/>
    <property type="match status" value="1"/>
</dbReference>